<evidence type="ECO:0000256" key="2">
    <source>
        <dbReference type="ARBA" id="ARBA00022490"/>
    </source>
</evidence>
<evidence type="ECO:0000313" key="12">
    <source>
        <dbReference type="EMBL" id="NGY05885.1"/>
    </source>
</evidence>
<keyword evidence="13" id="KW-1185">Reference proteome</keyword>
<evidence type="ECO:0000256" key="9">
    <source>
        <dbReference type="PROSITE-ProRule" id="PRU01091"/>
    </source>
</evidence>
<gene>
    <name evidence="12" type="ORF">G7Y85_14015</name>
</gene>
<evidence type="ECO:0000259" key="10">
    <source>
        <dbReference type="PROSITE" id="PS50110"/>
    </source>
</evidence>
<dbReference type="SMART" id="SM00448">
    <property type="entry name" value="REC"/>
    <property type="match status" value="1"/>
</dbReference>
<dbReference type="GO" id="GO:0005829">
    <property type="term" value="C:cytosol"/>
    <property type="evidence" value="ECO:0007669"/>
    <property type="project" value="TreeGrafter"/>
</dbReference>
<dbReference type="GO" id="GO:0006355">
    <property type="term" value="P:regulation of DNA-templated transcription"/>
    <property type="evidence" value="ECO:0007669"/>
    <property type="project" value="InterPro"/>
</dbReference>
<dbReference type="EMBL" id="JAAMOW010000007">
    <property type="protein sequence ID" value="NGY05885.1"/>
    <property type="molecule type" value="Genomic_DNA"/>
</dbReference>
<dbReference type="Pfam" id="PF00486">
    <property type="entry name" value="Trans_reg_C"/>
    <property type="match status" value="1"/>
</dbReference>
<feature type="DNA-binding region" description="OmpR/PhoB-type" evidence="9">
    <location>
        <begin position="142"/>
        <end position="241"/>
    </location>
</feature>
<dbReference type="Pfam" id="PF00072">
    <property type="entry name" value="Response_reg"/>
    <property type="match status" value="1"/>
</dbReference>
<dbReference type="GO" id="GO:0000976">
    <property type="term" value="F:transcription cis-regulatory region binding"/>
    <property type="evidence" value="ECO:0007669"/>
    <property type="project" value="TreeGrafter"/>
</dbReference>
<dbReference type="CDD" id="cd00383">
    <property type="entry name" value="trans_reg_C"/>
    <property type="match status" value="1"/>
</dbReference>
<dbReference type="PROSITE" id="PS50110">
    <property type="entry name" value="RESPONSE_REGULATORY"/>
    <property type="match status" value="1"/>
</dbReference>
<protein>
    <submittedName>
        <fullName evidence="12">Response regulator transcription factor</fullName>
    </submittedName>
</protein>
<dbReference type="GO" id="GO:0032993">
    <property type="term" value="C:protein-DNA complex"/>
    <property type="evidence" value="ECO:0007669"/>
    <property type="project" value="TreeGrafter"/>
</dbReference>
<dbReference type="InterPro" id="IPR011006">
    <property type="entry name" value="CheY-like_superfamily"/>
</dbReference>
<name>A0A6M2BUF9_9GAMM</name>
<dbReference type="InterPro" id="IPR001867">
    <property type="entry name" value="OmpR/PhoB-type_DNA-bd"/>
</dbReference>
<dbReference type="SUPFAM" id="SSF52172">
    <property type="entry name" value="CheY-like"/>
    <property type="match status" value="1"/>
</dbReference>
<dbReference type="InterPro" id="IPR016032">
    <property type="entry name" value="Sig_transdc_resp-reg_C-effctor"/>
</dbReference>
<evidence type="ECO:0000256" key="1">
    <source>
        <dbReference type="ARBA" id="ARBA00004496"/>
    </source>
</evidence>
<dbReference type="PANTHER" id="PTHR48111:SF39">
    <property type="entry name" value="TRANSCRIPTIONAL REGULATORY PROTEIN CPXR"/>
    <property type="match status" value="1"/>
</dbReference>
<feature type="modified residue" description="4-aspartylphosphate" evidence="8">
    <location>
        <position position="69"/>
    </location>
</feature>
<dbReference type="Gene3D" id="3.40.50.2300">
    <property type="match status" value="1"/>
</dbReference>
<dbReference type="InterPro" id="IPR001789">
    <property type="entry name" value="Sig_transdc_resp-reg_receiver"/>
</dbReference>
<accession>A0A6M2BUF9</accession>
<dbReference type="PROSITE" id="PS51755">
    <property type="entry name" value="OMPR_PHOB"/>
    <property type="match status" value="1"/>
</dbReference>
<organism evidence="12 13">
    <name type="scientific">Solimonas terrae</name>
    <dbReference type="NCBI Taxonomy" id="1396819"/>
    <lineage>
        <taxon>Bacteria</taxon>
        <taxon>Pseudomonadati</taxon>
        <taxon>Pseudomonadota</taxon>
        <taxon>Gammaproteobacteria</taxon>
        <taxon>Nevskiales</taxon>
        <taxon>Nevskiaceae</taxon>
        <taxon>Solimonas</taxon>
    </lineage>
</organism>
<dbReference type="PANTHER" id="PTHR48111">
    <property type="entry name" value="REGULATOR OF RPOS"/>
    <property type="match status" value="1"/>
</dbReference>
<sequence length="247" mass="26951">MLFQDETPTTVATRAPFRVLIADDDHELCELLADYLRLEGFDVDTVADGVSAMARLAHAGACPDLLILDITMPGPDGLQTLRELRLHYQLPVIMLSARGEAMDRVTGLEFGADDYLAKPCLPRELLARVRAQLRRQLAPAVSENPVIGVLQIHAAARRARVGEDELQLTAAEFGLLLALARQAGRVVDKAELTRKVLGRDIERFDRSLDVHVSRLRRKLADASPLAPAIEAVRGAGYLMHVPAGVAA</sequence>
<evidence type="ECO:0000313" key="13">
    <source>
        <dbReference type="Proteomes" id="UP000472676"/>
    </source>
</evidence>
<dbReference type="InterPro" id="IPR036388">
    <property type="entry name" value="WH-like_DNA-bd_sf"/>
</dbReference>
<keyword evidence="4" id="KW-0902">Two-component regulatory system</keyword>
<keyword evidence="3 8" id="KW-0597">Phosphoprotein</keyword>
<keyword evidence="2" id="KW-0963">Cytoplasm</keyword>
<evidence type="ECO:0000256" key="6">
    <source>
        <dbReference type="ARBA" id="ARBA00023125"/>
    </source>
</evidence>
<evidence type="ECO:0000259" key="11">
    <source>
        <dbReference type="PROSITE" id="PS51755"/>
    </source>
</evidence>
<evidence type="ECO:0000256" key="4">
    <source>
        <dbReference type="ARBA" id="ARBA00023012"/>
    </source>
</evidence>
<reference evidence="12 13" key="1">
    <citation type="journal article" date="2014" name="Int. J. Syst. Evol. Microbiol.">
        <title>Solimonas terrae sp. nov., isolated from soil.</title>
        <authorList>
            <person name="Kim S.J."/>
            <person name="Moon J.Y."/>
            <person name="Weon H.Y."/>
            <person name="Ahn J.H."/>
            <person name="Chen W.M."/>
            <person name="Kwon S.W."/>
        </authorList>
    </citation>
    <scope>NUCLEOTIDE SEQUENCE [LARGE SCALE GENOMIC DNA]</scope>
    <source>
        <strain evidence="12 13">KIS83-12</strain>
    </source>
</reference>
<keyword evidence="5" id="KW-0805">Transcription regulation</keyword>
<dbReference type="Gene3D" id="6.10.250.690">
    <property type="match status" value="1"/>
</dbReference>
<dbReference type="SUPFAM" id="SSF46894">
    <property type="entry name" value="C-terminal effector domain of the bipartite response regulators"/>
    <property type="match status" value="1"/>
</dbReference>
<feature type="domain" description="Response regulatory" evidence="10">
    <location>
        <begin position="18"/>
        <end position="133"/>
    </location>
</feature>
<evidence type="ECO:0000256" key="7">
    <source>
        <dbReference type="ARBA" id="ARBA00023163"/>
    </source>
</evidence>
<evidence type="ECO:0000256" key="5">
    <source>
        <dbReference type="ARBA" id="ARBA00023015"/>
    </source>
</evidence>
<proteinExistence type="predicted"/>
<dbReference type="Gene3D" id="1.10.10.10">
    <property type="entry name" value="Winged helix-like DNA-binding domain superfamily/Winged helix DNA-binding domain"/>
    <property type="match status" value="1"/>
</dbReference>
<evidence type="ECO:0000256" key="3">
    <source>
        <dbReference type="ARBA" id="ARBA00022553"/>
    </source>
</evidence>
<dbReference type="RefSeq" id="WP_166258277.1">
    <property type="nucleotide sequence ID" value="NZ_JAAMOW010000007.1"/>
</dbReference>
<dbReference type="SMART" id="SM00862">
    <property type="entry name" value="Trans_reg_C"/>
    <property type="match status" value="1"/>
</dbReference>
<feature type="domain" description="OmpR/PhoB-type" evidence="11">
    <location>
        <begin position="142"/>
        <end position="241"/>
    </location>
</feature>
<dbReference type="Proteomes" id="UP000472676">
    <property type="component" value="Unassembled WGS sequence"/>
</dbReference>
<dbReference type="GO" id="GO:0000156">
    <property type="term" value="F:phosphorelay response regulator activity"/>
    <property type="evidence" value="ECO:0007669"/>
    <property type="project" value="TreeGrafter"/>
</dbReference>
<dbReference type="InterPro" id="IPR039420">
    <property type="entry name" value="WalR-like"/>
</dbReference>
<dbReference type="AlphaFoldDB" id="A0A6M2BUF9"/>
<comment type="caution">
    <text evidence="12">The sequence shown here is derived from an EMBL/GenBank/DDBJ whole genome shotgun (WGS) entry which is preliminary data.</text>
</comment>
<keyword evidence="6 9" id="KW-0238">DNA-binding</keyword>
<keyword evidence="7" id="KW-0804">Transcription</keyword>
<evidence type="ECO:0000256" key="8">
    <source>
        <dbReference type="PROSITE-ProRule" id="PRU00169"/>
    </source>
</evidence>
<comment type="subcellular location">
    <subcellularLocation>
        <location evidence="1">Cytoplasm</location>
    </subcellularLocation>
</comment>